<feature type="compositionally biased region" description="Basic and acidic residues" evidence="1">
    <location>
        <begin position="15"/>
        <end position="29"/>
    </location>
</feature>
<dbReference type="PANTHER" id="PTHR37402:SF1">
    <property type="entry name" value="GRAM DOMAIN-CONTAINING PROTEIN 4"/>
    <property type="match status" value="1"/>
</dbReference>
<name>A0A8H6F8S7_9LECA</name>
<proteinExistence type="predicted"/>
<evidence type="ECO:0000313" key="3">
    <source>
        <dbReference type="Proteomes" id="UP000593566"/>
    </source>
</evidence>
<organism evidence="2 3">
    <name type="scientific">Letharia lupina</name>
    <dbReference type="NCBI Taxonomy" id="560253"/>
    <lineage>
        <taxon>Eukaryota</taxon>
        <taxon>Fungi</taxon>
        <taxon>Dikarya</taxon>
        <taxon>Ascomycota</taxon>
        <taxon>Pezizomycotina</taxon>
        <taxon>Lecanoromycetes</taxon>
        <taxon>OSLEUM clade</taxon>
        <taxon>Lecanoromycetidae</taxon>
        <taxon>Lecanorales</taxon>
        <taxon>Lecanorineae</taxon>
        <taxon>Parmeliaceae</taxon>
        <taxon>Letharia</taxon>
    </lineage>
</organism>
<feature type="compositionally biased region" description="Basic residues" evidence="1">
    <location>
        <begin position="46"/>
        <end position="64"/>
    </location>
</feature>
<evidence type="ECO:0000313" key="2">
    <source>
        <dbReference type="EMBL" id="KAF6218943.1"/>
    </source>
</evidence>
<feature type="region of interest" description="Disordered" evidence="1">
    <location>
        <begin position="167"/>
        <end position="187"/>
    </location>
</feature>
<accession>A0A8H6F8S7</accession>
<evidence type="ECO:0000256" key="1">
    <source>
        <dbReference type="SAM" id="MobiDB-lite"/>
    </source>
</evidence>
<keyword evidence="3" id="KW-1185">Reference proteome</keyword>
<gene>
    <name evidence="2" type="ORF">HO133_005486</name>
</gene>
<feature type="region of interest" description="Disordered" evidence="1">
    <location>
        <begin position="1"/>
        <end position="106"/>
    </location>
</feature>
<feature type="compositionally biased region" description="Acidic residues" evidence="1">
    <location>
        <begin position="71"/>
        <end position="85"/>
    </location>
</feature>
<comment type="caution">
    <text evidence="2">The sequence shown here is derived from an EMBL/GenBank/DDBJ whole genome shotgun (WGS) entry which is preliminary data.</text>
</comment>
<protein>
    <submittedName>
        <fullName evidence="2">Uncharacterized protein</fullName>
    </submittedName>
</protein>
<dbReference type="EMBL" id="JACCJB010000021">
    <property type="protein sequence ID" value="KAF6218943.1"/>
    <property type="molecule type" value="Genomic_DNA"/>
</dbReference>
<dbReference type="InterPro" id="IPR037847">
    <property type="entry name" value="GRAMDC4"/>
</dbReference>
<dbReference type="RefSeq" id="XP_037148378.1">
    <property type="nucleotide sequence ID" value="XM_037296396.1"/>
</dbReference>
<sequence length="612" mass="70261">MPGQIGSETSASDATRFHASDTTNAHDEGQTSPSDDGSIEKMPGPSKRKRLSGLSRRTRAKTRNLFKMDGAAEDDRSENEGEGPLDDMKRDPAFNSSQLIKKKRFRPGKTADKTLGAIQSIGNAVVHPIKSAKSTATRTTAGQLSKAERPFLSQKADMEFLQAHDNLKRAESTSSSKQGTSDEERESLIGGHRDKIREMEEQREGLRAAWTTSRHVRRVRVVPKRHINFPHNEYFVERDERGEFVRYDWLKWLGYNLIYYTQDFSAQYIDDFEELPFDIDSSRHYVERLIMASAPWQSWAMKYSYIIYIVVMNRYYPTTVESLRKSQRRAFDSSVSANMFSELIDKHGRNDWLDPVMDSLGPYVQLQLGVLTDMEFCMQIVWFIVGGAFFLCWPVSSHYPKYRYLVSPFKWVLWDIPTNAEWSFIYLRRKAQITRERIIEKKVEEGHFRELASAAVNEYTGRMTNVPKIKVGGSGSEDENSDDDDDEGWYSACSTTSVLDASDIRSFRCQSHKVIGRLIIHSKGIRFVRSLPKKELWRRDYLDLAEMRKVEGSAMSKLASLSPDELEIKCIDGSKMHFEGMKERDEAFNTVIAYSGMQWQSLQILSNTKAQS</sequence>
<reference evidence="2 3" key="1">
    <citation type="journal article" date="2020" name="Genomics">
        <title>Complete, high-quality genomes from long-read metagenomic sequencing of two wolf lichen thalli reveals enigmatic genome architecture.</title>
        <authorList>
            <person name="McKenzie S.K."/>
            <person name="Walston R.F."/>
            <person name="Allen J.L."/>
        </authorList>
    </citation>
    <scope>NUCLEOTIDE SEQUENCE [LARGE SCALE GENOMIC DNA]</scope>
    <source>
        <strain evidence="2">WasteWater1</strain>
    </source>
</reference>
<dbReference type="PANTHER" id="PTHR37402">
    <property type="entry name" value="GRAM DOMAIN-CONTAINING PROTEIN 4"/>
    <property type="match status" value="1"/>
</dbReference>
<dbReference type="GeneID" id="59333892"/>
<dbReference type="AlphaFoldDB" id="A0A8H6F8S7"/>
<feature type="compositionally biased region" description="Polar residues" evidence="1">
    <location>
        <begin position="1"/>
        <end position="13"/>
    </location>
</feature>
<dbReference type="GO" id="GO:0006915">
    <property type="term" value="P:apoptotic process"/>
    <property type="evidence" value="ECO:0007669"/>
    <property type="project" value="InterPro"/>
</dbReference>
<dbReference type="Proteomes" id="UP000593566">
    <property type="component" value="Unassembled WGS sequence"/>
</dbReference>